<protein>
    <submittedName>
        <fullName evidence="1">Uncharacterized protein</fullName>
    </submittedName>
</protein>
<gene>
    <name evidence="1" type="ORF">HYN46_02805</name>
</gene>
<organism evidence="1 2">
    <name type="scientific">Aquirhabdus parva</name>
    <dbReference type="NCBI Taxonomy" id="2283318"/>
    <lineage>
        <taxon>Bacteria</taxon>
        <taxon>Pseudomonadati</taxon>
        <taxon>Pseudomonadota</taxon>
        <taxon>Gammaproteobacteria</taxon>
        <taxon>Moraxellales</taxon>
        <taxon>Moraxellaceae</taxon>
        <taxon>Aquirhabdus</taxon>
    </lineage>
</organism>
<proteinExistence type="predicted"/>
<dbReference type="Proteomes" id="UP000253940">
    <property type="component" value="Chromosome"/>
</dbReference>
<name>A0A345P3P2_9GAMM</name>
<dbReference type="EMBL" id="CP031222">
    <property type="protein sequence ID" value="AXI01901.1"/>
    <property type="molecule type" value="Genomic_DNA"/>
</dbReference>
<dbReference type="AlphaFoldDB" id="A0A345P3P2"/>
<keyword evidence="2" id="KW-1185">Reference proteome</keyword>
<dbReference type="RefSeq" id="WP_114898011.1">
    <property type="nucleotide sequence ID" value="NZ_CP031222.1"/>
</dbReference>
<accession>A0A345P3P2</accession>
<reference evidence="1 2" key="1">
    <citation type="submission" date="2018-07" db="EMBL/GenBank/DDBJ databases">
        <title>Genome sequencing of Moraxellaceae gen. HYN0046.</title>
        <authorList>
            <person name="Kim M."/>
            <person name="Yi H."/>
        </authorList>
    </citation>
    <scope>NUCLEOTIDE SEQUENCE [LARGE SCALE GENOMIC DNA]</scope>
    <source>
        <strain evidence="1 2">HYN0046</strain>
    </source>
</reference>
<sequence length="62" mass="6677">MSNDTNATSVDAVTLDVAKIATSTNDVHDTKDLITPVEKKESESVKRIKEGLVSIIKVIIPP</sequence>
<evidence type="ECO:0000313" key="1">
    <source>
        <dbReference type="EMBL" id="AXI01901.1"/>
    </source>
</evidence>
<dbReference type="KEGG" id="mbah:HYN46_02805"/>
<evidence type="ECO:0000313" key="2">
    <source>
        <dbReference type="Proteomes" id="UP000253940"/>
    </source>
</evidence>